<dbReference type="PANTHER" id="PTHR24305:SF227">
    <property type="entry name" value="P450, PUTATIVE (EUROFUNG)-RELATED"/>
    <property type="match status" value="1"/>
</dbReference>
<keyword evidence="1" id="KW-0479">Metal-binding</keyword>
<dbReference type="PRINTS" id="PR00385">
    <property type="entry name" value="P450"/>
</dbReference>
<dbReference type="CDD" id="cd11069">
    <property type="entry name" value="CYP_FUM15-like"/>
    <property type="match status" value="1"/>
</dbReference>
<dbReference type="GO" id="GO:0020037">
    <property type="term" value="F:heme binding"/>
    <property type="evidence" value="ECO:0007669"/>
    <property type="project" value="InterPro"/>
</dbReference>
<dbReference type="SUPFAM" id="SSF48264">
    <property type="entry name" value="Cytochrome P450"/>
    <property type="match status" value="1"/>
</dbReference>
<evidence type="ECO:0000313" key="4">
    <source>
        <dbReference type="EMBL" id="KAF2718396.1"/>
    </source>
</evidence>
<dbReference type="PRINTS" id="PR00463">
    <property type="entry name" value="EP450I"/>
</dbReference>
<evidence type="ECO:0000313" key="5">
    <source>
        <dbReference type="Proteomes" id="UP000799441"/>
    </source>
</evidence>
<dbReference type="InterPro" id="IPR002401">
    <property type="entry name" value="Cyt_P450_E_grp-I"/>
</dbReference>
<accession>A0A9P4UMI2</accession>
<organism evidence="4 5">
    <name type="scientific">Polychaeton citri CBS 116435</name>
    <dbReference type="NCBI Taxonomy" id="1314669"/>
    <lineage>
        <taxon>Eukaryota</taxon>
        <taxon>Fungi</taxon>
        <taxon>Dikarya</taxon>
        <taxon>Ascomycota</taxon>
        <taxon>Pezizomycotina</taxon>
        <taxon>Dothideomycetes</taxon>
        <taxon>Dothideomycetidae</taxon>
        <taxon>Capnodiales</taxon>
        <taxon>Capnodiaceae</taxon>
        <taxon>Polychaeton</taxon>
    </lineage>
</organism>
<dbReference type="EMBL" id="MU003825">
    <property type="protein sequence ID" value="KAF2718396.1"/>
    <property type="molecule type" value="Genomic_DNA"/>
</dbReference>
<gene>
    <name evidence="4" type="ORF">K431DRAFT_287678</name>
</gene>
<proteinExistence type="predicted"/>
<dbReference type="InterPro" id="IPR001128">
    <property type="entry name" value="Cyt_P450"/>
</dbReference>
<evidence type="ECO:0000256" key="2">
    <source>
        <dbReference type="SAM" id="MobiDB-lite"/>
    </source>
</evidence>
<protein>
    <submittedName>
        <fullName evidence="4">Cytochrome P450 78A3</fullName>
    </submittedName>
</protein>
<feature type="transmembrane region" description="Helical" evidence="3">
    <location>
        <begin position="36"/>
        <end position="55"/>
    </location>
</feature>
<dbReference type="PANTHER" id="PTHR24305">
    <property type="entry name" value="CYTOCHROME P450"/>
    <property type="match status" value="1"/>
</dbReference>
<reference evidence="4" key="1">
    <citation type="journal article" date="2020" name="Stud. Mycol.">
        <title>101 Dothideomycetes genomes: a test case for predicting lifestyles and emergence of pathogens.</title>
        <authorList>
            <person name="Haridas S."/>
            <person name="Albert R."/>
            <person name="Binder M."/>
            <person name="Bloem J."/>
            <person name="Labutti K."/>
            <person name="Salamov A."/>
            <person name="Andreopoulos B."/>
            <person name="Baker S."/>
            <person name="Barry K."/>
            <person name="Bills G."/>
            <person name="Bluhm B."/>
            <person name="Cannon C."/>
            <person name="Castanera R."/>
            <person name="Culley D."/>
            <person name="Daum C."/>
            <person name="Ezra D."/>
            <person name="Gonzalez J."/>
            <person name="Henrissat B."/>
            <person name="Kuo A."/>
            <person name="Liang C."/>
            <person name="Lipzen A."/>
            <person name="Lutzoni F."/>
            <person name="Magnuson J."/>
            <person name="Mondo S."/>
            <person name="Nolan M."/>
            <person name="Ohm R."/>
            <person name="Pangilinan J."/>
            <person name="Park H.-J."/>
            <person name="Ramirez L."/>
            <person name="Alfaro M."/>
            <person name="Sun H."/>
            <person name="Tritt A."/>
            <person name="Yoshinaga Y."/>
            <person name="Zwiers L.-H."/>
            <person name="Turgeon B."/>
            <person name="Goodwin S."/>
            <person name="Spatafora J."/>
            <person name="Crous P."/>
            <person name="Grigoriev I."/>
        </authorList>
    </citation>
    <scope>NUCLEOTIDE SEQUENCE</scope>
    <source>
        <strain evidence="4">CBS 116435</strain>
    </source>
</reference>
<evidence type="ECO:0000256" key="1">
    <source>
        <dbReference type="PIRSR" id="PIRSR602401-1"/>
    </source>
</evidence>
<sequence length="566" mass="64096">MLSRPSFLQFSGTAIIIGLLLERVLPQYLPSRYWNIVIVFAIEYTAWCLYSIVLYNNFFSPLRHLPLPPNSHWLTGQTKRILREPSGHPMRDWMATVPNDGLLRYVAWTRERVLITSPKNLGEVLVTKNYEFIKPSRFRAGLGRILGIGILFAEGEEHRVQRKNLMPAFAFRHVKDLYPVFWRKSQELMHCLQVAANSTASPSDELESSANNEISPEQTATDVPRHAPGVVEVDDWVSRATLDIIGVSGMGQDFNSLHDPQNKLSMTYKTIFNPSKVARYLQIAGIFMPFWIINRIPIKRNDDMNEAADFIKQTCRELIAQKRKQMEKFERTEVDILSVALESGGFRDEELVNQMMTFLVAGHETTATSMIWALYFLCRNSEVQRKLREEVRKNITSLESEVDSNVIDSCQYLHAVCAEVLRLRPPVSMTMREAACDTSIDGHFVPKGTTVVISPYAINGSPSLWGDDAAEFKPERWLDSSGRANKRGSADSNYSFLTFLHGPRGCIGQRFAEAEFACILAAWVGKFDTVFEDGSPLISGEPEIKRGVTAKPKGGLWVHLNEVEGW</sequence>
<dbReference type="Pfam" id="PF00067">
    <property type="entry name" value="p450"/>
    <property type="match status" value="1"/>
</dbReference>
<dbReference type="Gene3D" id="1.10.630.10">
    <property type="entry name" value="Cytochrome P450"/>
    <property type="match status" value="1"/>
</dbReference>
<feature type="binding site" description="axial binding residue" evidence="1">
    <location>
        <position position="506"/>
    </location>
    <ligand>
        <name>heme</name>
        <dbReference type="ChEBI" id="CHEBI:30413"/>
    </ligand>
    <ligandPart>
        <name>Fe</name>
        <dbReference type="ChEBI" id="CHEBI:18248"/>
    </ligandPart>
</feature>
<dbReference type="GO" id="GO:0004497">
    <property type="term" value="F:monooxygenase activity"/>
    <property type="evidence" value="ECO:0007669"/>
    <property type="project" value="InterPro"/>
</dbReference>
<feature type="region of interest" description="Disordered" evidence="2">
    <location>
        <begin position="202"/>
        <end position="225"/>
    </location>
</feature>
<dbReference type="Proteomes" id="UP000799441">
    <property type="component" value="Unassembled WGS sequence"/>
</dbReference>
<keyword evidence="3" id="KW-0472">Membrane</keyword>
<evidence type="ECO:0000256" key="3">
    <source>
        <dbReference type="SAM" id="Phobius"/>
    </source>
</evidence>
<dbReference type="InterPro" id="IPR036396">
    <property type="entry name" value="Cyt_P450_sf"/>
</dbReference>
<keyword evidence="1" id="KW-0349">Heme</keyword>
<comment type="cofactor">
    <cofactor evidence="1">
        <name>heme</name>
        <dbReference type="ChEBI" id="CHEBI:30413"/>
    </cofactor>
</comment>
<dbReference type="FunFam" id="1.10.630.10:FF:000051">
    <property type="entry name" value="Cytochrome P450 monooxygenase (Fum15)"/>
    <property type="match status" value="1"/>
</dbReference>
<dbReference type="AlphaFoldDB" id="A0A9P4UMI2"/>
<dbReference type="GO" id="GO:0005506">
    <property type="term" value="F:iron ion binding"/>
    <property type="evidence" value="ECO:0007669"/>
    <property type="project" value="InterPro"/>
</dbReference>
<keyword evidence="1" id="KW-0408">Iron</keyword>
<keyword evidence="5" id="KW-1185">Reference proteome</keyword>
<keyword evidence="3" id="KW-1133">Transmembrane helix</keyword>
<comment type="caution">
    <text evidence="4">The sequence shown here is derived from an EMBL/GenBank/DDBJ whole genome shotgun (WGS) entry which is preliminary data.</text>
</comment>
<feature type="compositionally biased region" description="Polar residues" evidence="2">
    <location>
        <begin position="202"/>
        <end position="221"/>
    </location>
</feature>
<keyword evidence="3" id="KW-0812">Transmembrane</keyword>
<dbReference type="OrthoDB" id="1470350at2759"/>
<dbReference type="GO" id="GO:0016705">
    <property type="term" value="F:oxidoreductase activity, acting on paired donors, with incorporation or reduction of molecular oxygen"/>
    <property type="evidence" value="ECO:0007669"/>
    <property type="project" value="InterPro"/>
</dbReference>
<dbReference type="InterPro" id="IPR050121">
    <property type="entry name" value="Cytochrome_P450_monoxygenase"/>
</dbReference>
<name>A0A9P4UMI2_9PEZI</name>